<dbReference type="KEGG" id="ray:107521162"/>
<evidence type="ECO:0000256" key="7">
    <source>
        <dbReference type="ARBA" id="ARBA00022759"/>
    </source>
</evidence>
<keyword evidence="4" id="KW-0929">Antimicrobial</keyword>
<dbReference type="GO" id="GO:0005615">
    <property type="term" value="C:extracellular space"/>
    <property type="evidence" value="ECO:0007669"/>
    <property type="project" value="TreeGrafter"/>
</dbReference>
<keyword evidence="9" id="KW-0044">Antibiotic</keyword>
<dbReference type="GO" id="GO:0016787">
    <property type="term" value="F:hydrolase activity"/>
    <property type="evidence" value="ECO:0007669"/>
    <property type="project" value="UniProtKB-KW"/>
</dbReference>
<evidence type="ECO:0000256" key="4">
    <source>
        <dbReference type="ARBA" id="ARBA00022529"/>
    </source>
</evidence>
<dbReference type="CDD" id="cd06265">
    <property type="entry name" value="RNase_A_canonical"/>
    <property type="match status" value="1"/>
</dbReference>
<evidence type="ECO:0000256" key="5">
    <source>
        <dbReference type="ARBA" id="ARBA00022722"/>
    </source>
</evidence>
<keyword evidence="3" id="KW-0964">Secreted</keyword>
<dbReference type="PANTHER" id="PTHR11437">
    <property type="entry name" value="RIBONUCLEASE"/>
    <property type="match status" value="1"/>
</dbReference>
<dbReference type="Proteomes" id="UP000593571">
    <property type="component" value="Unassembled WGS sequence"/>
</dbReference>
<dbReference type="AlphaFoldDB" id="A0A7J8IT21"/>
<keyword evidence="14" id="KW-1185">Reference proteome</keyword>
<dbReference type="SUPFAM" id="SSF54076">
    <property type="entry name" value="RNase A-like"/>
    <property type="match status" value="1"/>
</dbReference>
<gene>
    <name evidence="13" type="ORF">HJG63_016749</name>
</gene>
<comment type="similarity">
    <text evidence="2">Belongs to the pancreatic ribonuclease family.</text>
</comment>
<feature type="domain" description="Ribonuclease A-domain" evidence="12">
    <location>
        <begin position="28"/>
        <end position="146"/>
    </location>
</feature>
<dbReference type="InterPro" id="IPR023412">
    <property type="entry name" value="RNaseA_domain"/>
</dbReference>
<evidence type="ECO:0000256" key="1">
    <source>
        <dbReference type="ARBA" id="ARBA00004613"/>
    </source>
</evidence>
<dbReference type="PRINTS" id="PR00794">
    <property type="entry name" value="RIBONUCLEASE"/>
</dbReference>
<proteinExistence type="inferred from homology"/>
<dbReference type="GO" id="GO:0004540">
    <property type="term" value="F:RNA nuclease activity"/>
    <property type="evidence" value="ECO:0007669"/>
    <property type="project" value="UniProtKB-ARBA"/>
</dbReference>
<organism evidence="13 14">
    <name type="scientific">Rousettus aegyptiacus</name>
    <name type="common">Egyptian fruit bat</name>
    <name type="synonym">Pteropus aegyptiacus</name>
    <dbReference type="NCBI Taxonomy" id="9407"/>
    <lineage>
        <taxon>Eukaryota</taxon>
        <taxon>Metazoa</taxon>
        <taxon>Chordata</taxon>
        <taxon>Craniata</taxon>
        <taxon>Vertebrata</taxon>
        <taxon>Euteleostomi</taxon>
        <taxon>Mammalia</taxon>
        <taxon>Eutheria</taxon>
        <taxon>Laurasiatheria</taxon>
        <taxon>Chiroptera</taxon>
        <taxon>Yinpterochiroptera</taxon>
        <taxon>Pteropodoidea</taxon>
        <taxon>Pteropodidae</taxon>
        <taxon>Rousettinae</taxon>
        <taxon>Rousettus</taxon>
    </lineage>
</organism>
<evidence type="ECO:0000256" key="10">
    <source>
        <dbReference type="ARBA" id="ARBA00023157"/>
    </source>
</evidence>
<name>A0A7J8IT21_ROUAE</name>
<keyword evidence="8" id="KW-0378">Hydrolase</keyword>
<reference evidence="13 14" key="1">
    <citation type="journal article" date="2020" name="Nature">
        <title>Six reference-quality genomes reveal evolution of bat adaptations.</title>
        <authorList>
            <person name="Jebb D."/>
            <person name="Huang Z."/>
            <person name="Pippel M."/>
            <person name="Hughes G.M."/>
            <person name="Lavrichenko K."/>
            <person name="Devanna P."/>
            <person name="Winkler S."/>
            <person name="Jermiin L.S."/>
            <person name="Skirmuntt E.C."/>
            <person name="Katzourakis A."/>
            <person name="Burkitt-Gray L."/>
            <person name="Ray D.A."/>
            <person name="Sullivan K.A.M."/>
            <person name="Roscito J.G."/>
            <person name="Kirilenko B.M."/>
            <person name="Davalos L.M."/>
            <person name="Corthals A.P."/>
            <person name="Power M.L."/>
            <person name="Jones G."/>
            <person name="Ransome R.D."/>
            <person name="Dechmann D.K.N."/>
            <person name="Locatelli A.G."/>
            <person name="Puechmaille S.J."/>
            <person name="Fedrigo O."/>
            <person name="Jarvis E.D."/>
            <person name="Hiller M."/>
            <person name="Vernes S.C."/>
            <person name="Myers E.W."/>
            <person name="Teeling E.C."/>
        </authorList>
    </citation>
    <scope>NUCLEOTIDE SEQUENCE [LARGE SCALE GENOMIC DNA]</scope>
    <source>
        <strain evidence="13">MRouAeg1</strain>
        <tissue evidence="13">Muscle</tissue>
    </source>
</reference>
<dbReference type="PANTHER" id="PTHR11437:SF53">
    <property type="entry name" value="RIBONUCLEASE 4"/>
    <property type="match status" value="1"/>
</dbReference>
<feature type="chain" id="PRO_5029618865" evidence="11">
    <location>
        <begin position="24"/>
        <end position="146"/>
    </location>
</feature>
<dbReference type="GO" id="GO:0003676">
    <property type="term" value="F:nucleic acid binding"/>
    <property type="evidence" value="ECO:0007669"/>
    <property type="project" value="InterPro"/>
</dbReference>
<dbReference type="EMBL" id="JACASE010000003">
    <property type="protein sequence ID" value="KAF6487062.1"/>
    <property type="molecule type" value="Genomic_DNA"/>
</dbReference>
<comment type="subcellular location">
    <subcellularLocation>
        <location evidence="1">Secreted</location>
    </subcellularLocation>
</comment>
<protein>
    <submittedName>
        <fullName evidence="13">Ribonuclease A family member 4</fullName>
    </submittedName>
</protein>
<accession>A0A7J8IT21</accession>
<feature type="signal peptide" evidence="11">
    <location>
        <begin position="1"/>
        <end position="23"/>
    </location>
</feature>
<comment type="caution">
    <text evidence="13">The sequence shown here is derived from an EMBL/GenBank/DDBJ whole genome shotgun (WGS) entry which is preliminary data.</text>
</comment>
<dbReference type="InterPro" id="IPR001427">
    <property type="entry name" value="RNaseA"/>
</dbReference>
<keyword evidence="10" id="KW-1015">Disulfide bond</keyword>
<evidence type="ECO:0000256" key="9">
    <source>
        <dbReference type="ARBA" id="ARBA00023022"/>
    </source>
</evidence>
<evidence type="ECO:0000256" key="2">
    <source>
        <dbReference type="ARBA" id="ARBA00005600"/>
    </source>
</evidence>
<evidence type="ECO:0000259" key="12">
    <source>
        <dbReference type="SMART" id="SM00092"/>
    </source>
</evidence>
<keyword evidence="6 11" id="KW-0732">Signal</keyword>
<evidence type="ECO:0000256" key="3">
    <source>
        <dbReference type="ARBA" id="ARBA00022525"/>
    </source>
</evidence>
<keyword evidence="7" id="KW-0255">Endonuclease</keyword>
<dbReference type="FunFam" id="3.10.130.10:FF:000001">
    <property type="entry name" value="Ribonuclease pancreatic"/>
    <property type="match status" value="1"/>
</dbReference>
<keyword evidence="5" id="KW-0540">Nuclease</keyword>
<evidence type="ECO:0000256" key="8">
    <source>
        <dbReference type="ARBA" id="ARBA00022801"/>
    </source>
</evidence>
<dbReference type="Gene3D" id="3.10.130.10">
    <property type="entry name" value="Ribonuclease A-like domain"/>
    <property type="match status" value="1"/>
</dbReference>
<dbReference type="SMART" id="SM00092">
    <property type="entry name" value="RNAse_Pc"/>
    <property type="match status" value="1"/>
</dbReference>
<evidence type="ECO:0000256" key="11">
    <source>
        <dbReference type="SAM" id="SignalP"/>
    </source>
</evidence>
<evidence type="ECO:0000313" key="14">
    <source>
        <dbReference type="Proteomes" id="UP000593571"/>
    </source>
</evidence>
<dbReference type="GO" id="GO:0050830">
    <property type="term" value="P:defense response to Gram-positive bacterium"/>
    <property type="evidence" value="ECO:0007669"/>
    <property type="project" value="TreeGrafter"/>
</dbReference>
<evidence type="ECO:0000256" key="6">
    <source>
        <dbReference type="ARBA" id="ARBA00022729"/>
    </source>
</evidence>
<dbReference type="OrthoDB" id="8573660at2759"/>
<sequence>MALQRTFSLLLLLLLTLLELGLSSYGDENRMYQRFVQQHVDSKVANRNESYCDLLMQRRKMTSRYCRYFNTFIHEDIWKVINICSTTKIRCRNGEMNCHESVVNATDCTLIAGFKAPDCRYWAMTGTRRVVIACEGNPGLPVHFSS</sequence>
<dbReference type="Pfam" id="PF00074">
    <property type="entry name" value="RnaseA"/>
    <property type="match status" value="1"/>
</dbReference>
<dbReference type="InterPro" id="IPR036816">
    <property type="entry name" value="RNaseA-like_dom_sf"/>
</dbReference>
<dbReference type="GO" id="GO:0004519">
    <property type="term" value="F:endonuclease activity"/>
    <property type="evidence" value="ECO:0007669"/>
    <property type="project" value="UniProtKB-KW"/>
</dbReference>
<evidence type="ECO:0000313" key="13">
    <source>
        <dbReference type="EMBL" id="KAF6487062.1"/>
    </source>
</evidence>